<evidence type="ECO:0000256" key="2">
    <source>
        <dbReference type="ARBA" id="ARBA00022840"/>
    </source>
</evidence>
<accession>A0A9Q3DX34</accession>
<protein>
    <recommendedName>
        <fullName evidence="3">SNF2 N-terminal domain-containing protein</fullName>
    </recommendedName>
</protein>
<dbReference type="GO" id="GO:0005524">
    <property type="term" value="F:ATP binding"/>
    <property type="evidence" value="ECO:0007669"/>
    <property type="project" value="InterPro"/>
</dbReference>
<keyword evidence="2" id="KW-0067">ATP-binding</keyword>
<feature type="domain" description="SNF2 N-terminal" evidence="3">
    <location>
        <begin position="27"/>
        <end position="87"/>
    </location>
</feature>
<dbReference type="AlphaFoldDB" id="A0A9Q3DX34"/>
<evidence type="ECO:0000313" key="4">
    <source>
        <dbReference type="EMBL" id="MBW0510854.1"/>
    </source>
</evidence>
<evidence type="ECO:0000313" key="5">
    <source>
        <dbReference type="Proteomes" id="UP000765509"/>
    </source>
</evidence>
<keyword evidence="5" id="KW-1185">Reference proteome</keyword>
<comment type="caution">
    <text evidence="4">The sequence shown here is derived from an EMBL/GenBank/DDBJ whole genome shotgun (WGS) entry which is preliminary data.</text>
</comment>
<keyword evidence="1" id="KW-0547">Nucleotide-binding</keyword>
<dbReference type="Proteomes" id="UP000765509">
    <property type="component" value="Unassembled WGS sequence"/>
</dbReference>
<sequence length="87" mass="9362">MDNQPIILGPPHPPTFNARHIITNKVVSSFESLSTNTPLGGLLVDDMGLGKTIQTTSVIATSKERLITNPHCSTPTIIICTPRLITN</sequence>
<reference evidence="4" key="1">
    <citation type="submission" date="2021-03" db="EMBL/GenBank/DDBJ databases">
        <title>Draft genome sequence of rust myrtle Austropuccinia psidii MF-1, a brazilian biotype.</title>
        <authorList>
            <person name="Quecine M.C."/>
            <person name="Pachon D.M.R."/>
            <person name="Bonatelli M.L."/>
            <person name="Correr F.H."/>
            <person name="Franceschini L.M."/>
            <person name="Leite T.F."/>
            <person name="Margarido G.R.A."/>
            <person name="Almeida C.A."/>
            <person name="Ferrarezi J.A."/>
            <person name="Labate C.A."/>
        </authorList>
    </citation>
    <scope>NUCLEOTIDE SEQUENCE</scope>
    <source>
        <strain evidence="4">MF-1</strain>
    </source>
</reference>
<evidence type="ECO:0000259" key="3">
    <source>
        <dbReference type="Pfam" id="PF00176"/>
    </source>
</evidence>
<dbReference type="InterPro" id="IPR027417">
    <property type="entry name" value="P-loop_NTPase"/>
</dbReference>
<dbReference type="InterPro" id="IPR038718">
    <property type="entry name" value="SNF2-like_sf"/>
</dbReference>
<dbReference type="Pfam" id="PF00176">
    <property type="entry name" value="SNF2-rel_dom"/>
    <property type="match status" value="1"/>
</dbReference>
<gene>
    <name evidence="4" type="ORF">O181_050569</name>
</gene>
<name>A0A9Q3DX34_9BASI</name>
<dbReference type="InterPro" id="IPR000330">
    <property type="entry name" value="SNF2_N"/>
</dbReference>
<dbReference type="EMBL" id="AVOT02021809">
    <property type="protein sequence ID" value="MBW0510854.1"/>
    <property type="molecule type" value="Genomic_DNA"/>
</dbReference>
<dbReference type="OrthoDB" id="448448at2759"/>
<dbReference type="Gene3D" id="3.40.50.10810">
    <property type="entry name" value="Tandem AAA-ATPase domain"/>
    <property type="match status" value="1"/>
</dbReference>
<proteinExistence type="predicted"/>
<organism evidence="4 5">
    <name type="scientific">Austropuccinia psidii MF-1</name>
    <dbReference type="NCBI Taxonomy" id="1389203"/>
    <lineage>
        <taxon>Eukaryota</taxon>
        <taxon>Fungi</taxon>
        <taxon>Dikarya</taxon>
        <taxon>Basidiomycota</taxon>
        <taxon>Pucciniomycotina</taxon>
        <taxon>Pucciniomycetes</taxon>
        <taxon>Pucciniales</taxon>
        <taxon>Sphaerophragmiaceae</taxon>
        <taxon>Austropuccinia</taxon>
    </lineage>
</organism>
<evidence type="ECO:0000256" key="1">
    <source>
        <dbReference type="ARBA" id="ARBA00022741"/>
    </source>
</evidence>
<dbReference type="SUPFAM" id="SSF52540">
    <property type="entry name" value="P-loop containing nucleoside triphosphate hydrolases"/>
    <property type="match status" value="1"/>
</dbReference>